<dbReference type="EC" id="2.7.7.7" evidence="2"/>
<dbReference type="EMBL" id="MVBO01000352">
    <property type="protein sequence ID" value="OZJ01462.1"/>
    <property type="molecule type" value="Genomic_DNA"/>
</dbReference>
<dbReference type="GO" id="GO:0006260">
    <property type="term" value="P:DNA replication"/>
    <property type="evidence" value="ECO:0007669"/>
    <property type="project" value="UniProtKB-KW"/>
</dbReference>
<feature type="domain" description="DNA-directed DNA polymerase family B mitochondria/virus" evidence="10">
    <location>
        <begin position="298"/>
        <end position="498"/>
    </location>
</feature>
<dbReference type="InterPro" id="IPR012337">
    <property type="entry name" value="RNaseH-like_sf"/>
</dbReference>
<keyword evidence="8" id="KW-0238">DNA-binding</keyword>
<gene>
    <name evidence="11" type="ORF">BZG36_05705</name>
</gene>
<dbReference type="OrthoDB" id="10610510at2759"/>
<evidence type="ECO:0000256" key="4">
    <source>
        <dbReference type="ARBA" id="ARBA00022679"/>
    </source>
</evidence>
<evidence type="ECO:0000313" key="12">
    <source>
        <dbReference type="Proteomes" id="UP000242875"/>
    </source>
</evidence>
<evidence type="ECO:0000256" key="7">
    <source>
        <dbReference type="ARBA" id="ARBA00022932"/>
    </source>
</evidence>
<dbReference type="Gene3D" id="3.30.420.10">
    <property type="entry name" value="Ribonuclease H-like superfamily/Ribonuclease H"/>
    <property type="match status" value="1"/>
</dbReference>
<dbReference type="SUPFAM" id="SSF53098">
    <property type="entry name" value="Ribonuclease H-like"/>
    <property type="match status" value="1"/>
</dbReference>
<protein>
    <recommendedName>
        <fullName evidence="3">Probable DNA polymerase</fullName>
        <ecNumber evidence="2">2.7.7.7</ecNumber>
    </recommendedName>
</protein>
<name>A0A261XSW7_9FUNG</name>
<keyword evidence="5" id="KW-0548">Nucleotidyltransferase</keyword>
<dbReference type="Pfam" id="PF03175">
    <property type="entry name" value="DNA_pol_B_2"/>
    <property type="match status" value="1"/>
</dbReference>
<evidence type="ECO:0000256" key="8">
    <source>
        <dbReference type="ARBA" id="ARBA00023125"/>
    </source>
</evidence>
<dbReference type="GO" id="GO:0003887">
    <property type="term" value="F:DNA-directed DNA polymerase activity"/>
    <property type="evidence" value="ECO:0007669"/>
    <property type="project" value="UniProtKB-KW"/>
</dbReference>
<dbReference type="GO" id="GO:0003677">
    <property type="term" value="F:DNA binding"/>
    <property type="evidence" value="ECO:0007669"/>
    <property type="project" value="UniProtKB-KW"/>
</dbReference>
<accession>A0A261XSW7</accession>
<comment type="caution">
    <text evidence="11">The sequence shown here is derived from an EMBL/GenBank/DDBJ whole genome shotgun (WGS) entry which is preliminary data.</text>
</comment>
<dbReference type="Proteomes" id="UP000242875">
    <property type="component" value="Unassembled WGS sequence"/>
</dbReference>
<dbReference type="InterPro" id="IPR004868">
    <property type="entry name" value="DNA-dir_DNA_pol_B_mt/vir"/>
</dbReference>
<comment type="catalytic activity">
    <reaction evidence="9">
        <text>DNA(n) + a 2'-deoxyribonucleoside 5'-triphosphate = DNA(n+1) + diphosphate</text>
        <dbReference type="Rhea" id="RHEA:22508"/>
        <dbReference type="Rhea" id="RHEA-COMP:17339"/>
        <dbReference type="Rhea" id="RHEA-COMP:17340"/>
        <dbReference type="ChEBI" id="CHEBI:33019"/>
        <dbReference type="ChEBI" id="CHEBI:61560"/>
        <dbReference type="ChEBI" id="CHEBI:173112"/>
        <dbReference type="EC" id="2.7.7.7"/>
    </reaction>
</comment>
<evidence type="ECO:0000256" key="1">
    <source>
        <dbReference type="ARBA" id="ARBA00005755"/>
    </source>
</evidence>
<dbReference type="GO" id="GO:0000166">
    <property type="term" value="F:nucleotide binding"/>
    <property type="evidence" value="ECO:0007669"/>
    <property type="project" value="InterPro"/>
</dbReference>
<comment type="similarity">
    <text evidence="1">Belongs to the DNA polymerase type-B family.</text>
</comment>
<organism evidence="11 12">
    <name type="scientific">Bifiguratus adelaidae</name>
    <dbReference type="NCBI Taxonomy" id="1938954"/>
    <lineage>
        <taxon>Eukaryota</taxon>
        <taxon>Fungi</taxon>
        <taxon>Fungi incertae sedis</taxon>
        <taxon>Mucoromycota</taxon>
        <taxon>Mucoromycotina</taxon>
        <taxon>Endogonomycetes</taxon>
        <taxon>Endogonales</taxon>
        <taxon>Endogonales incertae sedis</taxon>
        <taxon>Bifiguratus</taxon>
    </lineage>
</organism>
<evidence type="ECO:0000256" key="3">
    <source>
        <dbReference type="ARBA" id="ARBA00014385"/>
    </source>
</evidence>
<sequence>MEFIDVEDISDISSVLSASSDEEEDMSDYWILHERNYNENFCIYEYRTFEEGEVRTDVNIRFEFAYMNMETFFWYLEQVISDNVAPPWFHSGDNVFSDEALNKTVVYHRNEFEFTAQEPPRTQFHTTMISGEQEIHSGIICKIISHHQDMIYGHKDCLIQCMNEQFPDRRRKPSEIYRMLWPNGPAKDIHTPRHLRKVAETYRCRLCILNVEDVKVGKVVGILDYFKEAEELNENIGISELYYDLETVGEDQRVYAYSIKTKYFEKTIVNDDLDWVEKELRRDIANLLESQIEPYVAFAWNGSRFDSYVMMKILKHNNRDFYVSNIIINSGNELLNFTATANNKKITFRDPKKLFDQTLEGASNILGILSSKNEQDHDMIEKAYYEGQFKEYLSQEYKKIRDYVRQDVRILQNVTTKIKELYGLDNLPIRSLLTRSMAASLLWKSQLKNIDLLKDVTFDPYDKRNEIINNAIGGRSQCVKSGVFYDVGGIDVKSMYPY</sequence>
<keyword evidence="6" id="KW-0235">DNA replication</keyword>
<keyword evidence="12" id="KW-1185">Reference proteome</keyword>
<evidence type="ECO:0000256" key="2">
    <source>
        <dbReference type="ARBA" id="ARBA00012417"/>
    </source>
</evidence>
<feature type="non-terminal residue" evidence="11">
    <location>
        <position position="498"/>
    </location>
</feature>
<reference evidence="11 12" key="1">
    <citation type="journal article" date="2017" name="Mycologia">
        <title>Bifiguratus adelaidae, gen. et sp. nov., a new member of Mucoromycotina in endophytic and soil-dwelling habitats.</title>
        <authorList>
            <person name="Torres-Cruz T.J."/>
            <person name="Billingsley Tobias T.L."/>
            <person name="Almatruk M."/>
            <person name="Hesse C."/>
            <person name="Kuske C.R."/>
            <person name="Desiro A."/>
            <person name="Benucci G.M."/>
            <person name="Bonito G."/>
            <person name="Stajich J.E."/>
            <person name="Dunlap C."/>
            <person name="Arnold A.E."/>
            <person name="Porras-Alfaro A."/>
        </authorList>
    </citation>
    <scope>NUCLEOTIDE SEQUENCE [LARGE SCALE GENOMIC DNA]</scope>
    <source>
        <strain evidence="11 12">AZ0501</strain>
    </source>
</reference>
<proteinExistence type="inferred from homology"/>
<dbReference type="InterPro" id="IPR036397">
    <property type="entry name" value="RNaseH_sf"/>
</dbReference>
<evidence type="ECO:0000256" key="6">
    <source>
        <dbReference type="ARBA" id="ARBA00022705"/>
    </source>
</evidence>
<keyword evidence="7" id="KW-0239">DNA-directed DNA polymerase</keyword>
<evidence type="ECO:0000256" key="9">
    <source>
        <dbReference type="ARBA" id="ARBA00049244"/>
    </source>
</evidence>
<evidence type="ECO:0000259" key="10">
    <source>
        <dbReference type="Pfam" id="PF03175"/>
    </source>
</evidence>
<evidence type="ECO:0000313" key="11">
    <source>
        <dbReference type="EMBL" id="OZJ01462.1"/>
    </source>
</evidence>
<dbReference type="AlphaFoldDB" id="A0A261XSW7"/>
<evidence type="ECO:0000256" key="5">
    <source>
        <dbReference type="ARBA" id="ARBA00022695"/>
    </source>
</evidence>
<keyword evidence="4" id="KW-0808">Transferase</keyword>